<accession>A0A9D2DRV4</accession>
<name>A0A9D2DRV4_9FIRM</name>
<organism evidence="4 5">
    <name type="scientific">Candidatus Blautia faecigallinarum</name>
    <dbReference type="NCBI Taxonomy" id="2838488"/>
    <lineage>
        <taxon>Bacteria</taxon>
        <taxon>Bacillati</taxon>
        <taxon>Bacillota</taxon>
        <taxon>Clostridia</taxon>
        <taxon>Lachnospirales</taxon>
        <taxon>Lachnospiraceae</taxon>
        <taxon>Blautia</taxon>
    </lineage>
</organism>
<comment type="caution">
    <text evidence="4">The sequence shown here is derived from an EMBL/GenBank/DDBJ whole genome shotgun (WGS) entry which is preliminary data.</text>
</comment>
<keyword evidence="2" id="KW-0812">Transmembrane</keyword>
<evidence type="ECO:0000256" key="1">
    <source>
        <dbReference type="SAM" id="MobiDB-lite"/>
    </source>
</evidence>
<dbReference type="Gene3D" id="2.60.40.1630">
    <property type="entry name" value="bacillus anthracis domain"/>
    <property type="match status" value="1"/>
</dbReference>
<reference evidence="4" key="1">
    <citation type="journal article" date="2021" name="PeerJ">
        <title>Extensive microbial diversity within the chicken gut microbiome revealed by metagenomics and culture.</title>
        <authorList>
            <person name="Gilroy R."/>
            <person name="Ravi A."/>
            <person name="Getino M."/>
            <person name="Pursley I."/>
            <person name="Horton D.L."/>
            <person name="Alikhan N.F."/>
            <person name="Baker D."/>
            <person name="Gharbi K."/>
            <person name="Hall N."/>
            <person name="Watson M."/>
            <person name="Adriaenssens E.M."/>
            <person name="Foster-Nyarko E."/>
            <person name="Jarju S."/>
            <person name="Secka A."/>
            <person name="Antonio M."/>
            <person name="Oren A."/>
            <person name="Chaudhuri R.R."/>
            <person name="La Ragione R."/>
            <person name="Hildebrand F."/>
            <person name="Pallen M.J."/>
        </authorList>
    </citation>
    <scope>NUCLEOTIDE SEQUENCE</scope>
    <source>
        <strain evidence="4">14324</strain>
    </source>
</reference>
<dbReference type="Proteomes" id="UP000824041">
    <property type="component" value="Unassembled WGS sequence"/>
</dbReference>
<feature type="domain" description="DUF4179" evidence="3">
    <location>
        <begin position="69"/>
        <end position="186"/>
    </location>
</feature>
<feature type="region of interest" description="Disordered" evidence="1">
    <location>
        <begin position="129"/>
        <end position="156"/>
    </location>
</feature>
<reference evidence="4" key="2">
    <citation type="submission" date="2021-04" db="EMBL/GenBank/DDBJ databases">
        <authorList>
            <person name="Gilroy R."/>
        </authorList>
    </citation>
    <scope>NUCLEOTIDE SEQUENCE</scope>
    <source>
        <strain evidence="4">14324</strain>
    </source>
</reference>
<keyword evidence="2" id="KW-0472">Membrane</keyword>
<sequence length="546" mass="61801">MSKKIKFHLRNSRYMEDEIREVLQKEFAVPENVEAAKEQAFRQIRQGVHLDSLSKKQVPVPAGRKTGKSRRIYKAMGSVAAAAAVFSAVCIVNPTWAKEIPLIGNVFEKLGNSLGFSGDYSEYAKPVKEEAAAEGTAGETTGTEETGQEPEEGDTAYSKTADGVTVTLSEIYCNDAALYLSLLVESEEPIPDTRMYDEDEKVPYIKLEDTCLNLSYNSNILLTNAYMDGQMVDENTYAGILRVDMQDITYNEEGLAEYYKDLNDFLAEQGLPAGKLESGEISGEEAAAMLGIEELTDEQIASIGGPDYAEYAQPLEVPETFTAELSIGEIVGLRPEETTTIPEIPQELIEEYEQAMADKGLDPDNYESFTEEEMEIEHQLYTEMWKKYAQMYPEVNEIDSEYEYWKYTGGWDFSFQVEKDHTKTQTKELNLLDEEGCGIRSITRTPFEVTMDVYDPAARYCAVALDADGEPMPGPRFGGYADVMAIQDRDVSRMYVYLCDYNEYMDEIKGYYYSDDYEEKKKTRTFKEYLDERAIMHAEVVFDEGK</sequence>
<dbReference type="Pfam" id="PF13786">
    <property type="entry name" value="DUF4179"/>
    <property type="match status" value="1"/>
</dbReference>
<feature type="compositionally biased region" description="Low complexity" evidence="1">
    <location>
        <begin position="133"/>
        <end position="145"/>
    </location>
</feature>
<proteinExistence type="predicted"/>
<evidence type="ECO:0000313" key="5">
    <source>
        <dbReference type="Proteomes" id="UP000824041"/>
    </source>
</evidence>
<keyword evidence="2" id="KW-1133">Transmembrane helix</keyword>
<feature type="transmembrane region" description="Helical" evidence="2">
    <location>
        <begin position="75"/>
        <end position="96"/>
    </location>
</feature>
<evidence type="ECO:0000313" key="4">
    <source>
        <dbReference type="EMBL" id="HIZ22001.1"/>
    </source>
</evidence>
<evidence type="ECO:0000259" key="3">
    <source>
        <dbReference type="Pfam" id="PF13786"/>
    </source>
</evidence>
<gene>
    <name evidence="4" type="ORF">IAA21_04270</name>
</gene>
<dbReference type="EMBL" id="DXBU01000057">
    <property type="protein sequence ID" value="HIZ22001.1"/>
    <property type="molecule type" value="Genomic_DNA"/>
</dbReference>
<dbReference type="InterPro" id="IPR025436">
    <property type="entry name" value="DUF4179"/>
</dbReference>
<dbReference type="AlphaFoldDB" id="A0A9D2DRV4"/>
<evidence type="ECO:0000256" key="2">
    <source>
        <dbReference type="SAM" id="Phobius"/>
    </source>
</evidence>
<protein>
    <submittedName>
        <fullName evidence="4">DUF4179 domain-containing protein</fullName>
    </submittedName>
</protein>